<accession>A0ABT4LCT3</accession>
<proteinExistence type="predicted"/>
<name>A0ABT4LCT3_9SPHI</name>
<feature type="chain" id="PRO_5047176474" evidence="1">
    <location>
        <begin position="30"/>
        <end position="201"/>
    </location>
</feature>
<comment type="caution">
    <text evidence="3">The sequence shown here is derived from an EMBL/GenBank/DDBJ whole genome shotgun (WGS) entry which is preliminary data.</text>
</comment>
<sequence length="201" mass="21492">MKTSIKTLIASSLTAIVLSTALITTSVSAMDAKPAKISAPVNVKRVSVKGNVEVLLVQRSTDGVSYADDNTGSATVMQDGDILRITSESKGLTKLVVYVNNIYRIEAADNAVVKTEGKLKTQFLQILLNGNAHAEINTSTESLYTVIKDHADLKLSGSTDNHTLIMDKTPSLTIDKFAALKTNISPTETISAIDKEIALNK</sequence>
<evidence type="ECO:0000313" key="3">
    <source>
        <dbReference type="EMBL" id="MCZ4245725.1"/>
    </source>
</evidence>
<dbReference type="Proteomes" id="UP001144347">
    <property type="component" value="Unassembled WGS sequence"/>
</dbReference>
<organism evidence="3 4">
    <name type="scientific">Pedobacter punctiformis</name>
    <dbReference type="NCBI Taxonomy" id="3004097"/>
    <lineage>
        <taxon>Bacteria</taxon>
        <taxon>Pseudomonadati</taxon>
        <taxon>Bacteroidota</taxon>
        <taxon>Sphingobacteriia</taxon>
        <taxon>Sphingobacteriales</taxon>
        <taxon>Sphingobacteriaceae</taxon>
        <taxon>Pedobacter</taxon>
    </lineage>
</organism>
<dbReference type="InterPro" id="IPR021255">
    <property type="entry name" value="DUF2807"/>
</dbReference>
<keyword evidence="4" id="KW-1185">Reference proteome</keyword>
<dbReference type="Pfam" id="PF10988">
    <property type="entry name" value="DUF2807"/>
    <property type="match status" value="1"/>
</dbReference>
<dbReference type="Gene3D" id="2.160.20.120">
    <property type="match status" value="1"/>
</dbReference>
<gene>
    <name evidence="3" type="ORF">O0955_17075</name>
</gene>
<reference evidence="3" key="1">
    <citation type="submission" date="2022-12" db="EMBL/GenBank/DDBJ databases">
        <title>Genome sequence of HCMS5-2.</title>
        <authorList>
            <person name="Woo H."/>
        </authorList>
    </citation>
    <scope>NUCLEOTIDE SEQUENCE</scope>
    <source>
        <strain evidence="3">HCMS5-2</strain>
    </source>
</reference>
<keyword evidence="1" id="KW-0732">Signal</keyword>
<evidence type="ECO:0000256" key="1">
    <source>
        <dbReference type="SAM" id="SignalP"/>
    </source>
</evidence>
<dbReference type="RefSeq" id="WP_269428774.1">
    <property type="nucleotide sequence ID" value="NZ_JAPWGM010000007.1"/>
</dbReference>
<evidence type="ECO:0000259" key="2">
    <source>
        <dbReference type="Pfam" id="PF10988"/>
    </source>
</evidence>
<feature type="signal peptide" evidence="1">
    <location>
        <begin position="1"/>
        <end position="29"/>
    </location>
</feature>
<protein>
    <submittedName>
        <fullName evidence="3">DUF2807 domain-containing protein</fullName>
    </submittedName>
</protein>
<feature type="domain" description="Putative auto-transporter adhesin head GIN" evidence="2">
    <location>
        <begin position="45"/>
        <end position="184"/>
    </location>
</feature>
<evidence type="ECO:0000313" key="4">
    <source>
        <dbReference type="Proteomes" id="UP001144347"/>
    </source>
</evidence>
<dbReference type="EMBL" id="JAPWGM010000007">
    <property type="protein sequence ID" value="MCZ4245725.1"/>
    <property type="molecule type" value="Genomic_DNA"/>
</dbReference>